<sequence length="121" mass="12654">MRFDALGLTLSGLCLIHCVAIPIAALSAPALLGLLAGVDTLTHIALLALALPIGGFAFFSSWRRHRSSDTLIIGIVGLVVMALGVSHVFGHDNEIILTLTGVLTVGCAHGINLIRGHRREA</sequence>
<feature type="transmembrane region" description="Helical" evidence="1">
    <location>
        <begin position="30"/>
        <end position="59"/>
    </location>
</feature>
<dbReference type="InterPro" id="IPR004891">
    <property type="entry name" value="Mercury-R_MerC"/>
</dbReference>
<dbReference type="GO" id="GO:0015097">
    <property type="term" value="F:mercury ion transmembrane transporter activity"/>
    <property type="evidence" value="ECO:0007669"/>
    <property type="project" value="InterPro"/>
</dbReference>
<name>A0A381RLL5_9ZZZZ</name>
<accession>A0A381RLL5</accession>
<reference evidence="2" key="1">
    <citation type="submission" date="2018-05" db="EMBL/GenBank/DDBJ databases">
        <authorList>
            <person name="Lanie J.A."/>
            <person name="Ng W.-L."/>
            <person name="Kazmierczak K.M."/>
            <person name="Andrzejewski T.M."/>
            <person name="Davidsen T.M."/>
            <person name="Wayne K.J."/>
            <person name="Tettelin H."/>
            <person name="Glass J.I."/>
            <person name="Rusch D."/>
            <person name="Podicherti R."/>
            <person name="Tsui H.-C.T."/>
            <person name="Winkler M.E."/>
        </authorList>
    </citation>
    <scope>NUCLEOTIDE SEQUENCE</scope>
</reference>
<proteinExistence type="predicted"/>
<dbReference type="EMBL" id="UINC01001925">
    <property type="protein sequence ID" value="SUZ90807.1"/>
    <property type="molecule type" value="Genomic_DNA"/>
</dbReference>
<gene>
    <name evidence="2" type="ORF">METZ01_LOCUS43661</name>
</gene>
<keyword evidence="1" id="KW-0472">Membrane</keyword>
<protein>
    <recommendedName>
        <fullName evidence="3">MerC domain-containing protein</fullName>
    </recommendedName>
</protein>
<dbReference type="Pfam" id="PF03203">
    <property type="entry name" value="MerC"/>
    <property type="match status" value="1"/>
</dbReference>
<evidence type="ECO:0000256" key="1">
    <source>
        <dbReference type="SAM" id="Phobius"/>
    </source>
</evidence>
<dbReference type="GO" id="GO:0016020">
    <property type="term" value="C:membrane"/>
    <property type="evidence" value="ECO:0007669"/>
    <property type="project" value="InterPro"/>
</dbReference>
<feature type="transmembrane region" description="Helical" evidence="1">
    <location>
        <begin position="95"/>
        <end position="114"/>
    </location>
</feature>
<evidence type="ECO:0000313" key="2">
    <source>
        <dbReference type="EMBL" id="SUZ90807.1"/>
    </source>
</evidence>
<organism evidence="2">
    <name type="scientific">marine metagenome</name>
    <dbReference type="NCBI Taxonomy" id="408172"/>
    <lineage>
        <taxon>unclassified sequences</taxon>
        <taxon>metagenomes</taxon>
        <taxon>ecological metagenomes</taxon>
    </lineage>
</organism>
<dbReference type="AlphaFoldDB" id="A0A381RLL5"/>
<keyword evidence="1" id="KW-0812">Transmembrane</keyword>
<evidence type="ECO:0008006" key="3">
    <source>
        <dbReference type="Google" id="ProtNLM"/>
    </source>
</evidence>
<keyword evidence="1" id="KW-1133">Transmembrane helix</keyword>
<feature type="transmembrane region" description="Helical" evidence="1">
    <location>
        <begin position="71"/>
        <end position="89"/>
    </location>
</feature>